<proteinExistence type="predicted"/>
<name>A0A7W3SUK8_9BACL</name>
<comment type="caution">
    <text evidence="1">The sequence shown here is derived from an EMBL/GenBank/DDBJ whole genome shotgun (WGS) entry which is preliminary data.</text>
</comment>
<dbReference type="Proteomes" id="UP000567067">
    <property type="component" value="Unassembled WGS sequence"/>
</dbReference>
<sequence>MLIEERVEAMNAKLRSSPTAPEPEDEPRRWSALIYIFVHHPKIQRLNAVVDCDARRIDRSKFEQKLAQAAWSNPERCLLDLAMYLYDMQYPFTISDIWRLESAMLRVAVNAIEIRLGLQSFEKVLSGDMAS</sequence>
<evidence type="ECO:0000313" key="1">
    <source>
        <dbReference type="EMBL" id="MBA9086535.1"/>
    </source>
</evidence>
<reference evidence="1 2" key="1">
    <citation type="submission" date="2020-08" db="EMBL/GenBank/DDBJ databases">
        <title>Genomic Encyclopedia of Type Strains, Phase III (KMG-III): the genomes of soil and plant-associated and newly described type strains.</title>
        <authorList>
            <person name="Whitman W."/>
        </authorList>
    </citation>
    <scope>NUCLEOTIDE SEQUENCE [LARGE SCALE GENOMIC DNA]</scope>
    <source>
        <strain evidence="1 2">CECT 8693</strain>
    </source>
</reference>
<protein>
    <submittedName>
        <fullName evidence="1">Uncharacterized protein</fullName>
    </submittedName>
</protein>
<dbReference type="EMBL" id="JACJIP010000019">
    <property type="protein sequence ID" value="MBA9086535.1"/>
    <property type="molecule type" value="Genomic_DNA"/>
</dbReference>
<organism evidence="1 2">
    <name type="scientific">Fontibacillus solani</name>
    <dbReference type="NCBI Taxonomy" id="1572857"/>
    <lineage>
        <taxon>Bacteria</taxon>
        <taxon>Bacillati</taxon>
        <taxon>Bacillota</taxon>
        <taxon>Bacilli</taxon>
        <taxon>Bacillales</taxon>
        <taxon>Paenibacillaceae</taxon>
        <taxon>Fontibacillus</taxon>
    </lineage>
</organism>
<dbReference type="RefSeq" id="WP_182536749.1">
    <property type="nucleotide sequence ID" value="NZ_JACJIP010000019.1"/>
</dbReference>
<accession>A0A7W3SUK8</accession>
<gene>
    <name evidence="1" type="ORF">FHR92_003013</name>
</gene>
<dbReference type="AlphaFoldDB" id="A0A7W3SUK8"/>
<keyword evidence="2" id="KW-1185">Reference proteome</keyword>
<evidence type="ECO:0000313" key="2">
    <source>
        <dbReference type="Proteomes" id="UP000567067"/>
    </source>
</evidence>